<keyword evidence="3" id="KW-1185">Reference proteome</keyword>
<evidence type="ECO:0000256" key="1">
    <source>
        <dbReference type="SAM" id="MobiDB-lite"/>
    </source>
</evidence>
<comment type="caution">
    <text evidence="2">The sequence shown here is derived from an EMBL/GenBank/DDBJ whole genome shotgun (WGS) entry which is preliminary data.</text>
</comment>
<reference evidence="2 3" key="1">
    <citation type="journal article" date="2018" name="Nat. Ecol. Evol.">
        <title>Genomic signatures of mitonuclear coevolution across populations of Tigriopus californicus.</title>
        <authorList>
            <person name="Barreto F.S."/>
            <person name="Watson E.T."/>
            <person name="Lima T.G."/>
            <person name="Willett C.S."/>
            <person name="Edmands S."/>
            <person name="Li W."/>
            <person name="Burton R.S."/>
        </authorList>
    </citation>
    <scope>NUCLEOTIDE SEQUENCE [LARGE SCALE GENOMIC DNA]</scope>
    <source>
        <strain evidence="2 3">San Diego</strain>
    </source>
</reference>
<organism evidence="2 3">
    <name type="scientific">Tigriopus californicus</name>
    <name type="common">Marine copepod</name>
    <dbReference type="NCBI Taxonomy" id="6832"/>
    <lineage>
        <taxon>Eukaryota</taxon>
        <taxon>Metazoa</taxon>
        <taxon>Ecdysozoa</taxon>
        <taxon>Arthropoda</taxon>
        <taxon>Crustacea</taxon>
        <taxon>Multicrustacea</taxon>
        <taxon>Hexanauplia</taxon>
        <taxon>Copepoda</taxon>
        <taxon>Harpacticoida</taxon>
        <taxon>Harpacticidae</taxon>
        <taxon>Tigriopus</taxon>
    </lineage>
</organism>
<protein>
    <submittedName>
        <fullName evidence="2">Uncharacterized protein</fullName>
    </submittedName>
</protein>
<feature type="compositionally biased region" description="Polar residues" evidence="1">
    <location>
        <begin position="464"/>
        <end position="480"/>
    </location>
</feature>
<feature type="region of interest" description="Disordered" evidence="1">
    <location>
        <begin position="301"/>
        <end position="480"/>
    </location>
</feature>
<dbReference type="EMBL" id="VCGU01000010">
    <property type="protein sequence ID" value="TRY68631.1"/>
    <property type="molecule type" value="Genomic_DNA"/>
</dbReference>
<sequence length="480" mass="51707">MPLILTFAVQTEQKLLIVLVVFGLTTAAVFADQSRYGGGGRGGGGGGRGGGNGGLSKVPGGVDFSNCEQQPDGMCCVMKDSFVTSLSKEPLLECTHKNVEKCHYTYVTQFEPAQEEVCEENFEKKCQITFRQVANRETVKKCLTPLKKVCDEDQPAYGQPTYGGGRRGGNNGGGGGGGEEECRTFYESSCTTRYIEKTPGKFVGDTQCEKLPKKLCGQGCRMEQGAPECHDKEIDVLIDVPEEVCDLNPQKTCRYVTKLVPRLKPEHECTVIPQEICNLKFTPPKSEKKPLKTKWCIDPYGEVEPDETYGDTPPKSPPVGDYSRPAASSQVGYAQPAPPSYGNPTPPPTTYGNPNPPPSTYNQPIAPAPTSYAQPTGDSYSQPAPSAPSSYAQPAEDSYAQPAEDSYAQPAEDSYAQPAEDTYAQPAEDSYAQPGPAPTPGPVYYKPVSESQSNSNSYSGPSAPAQNPYSSQPSYTNKRV</sequence>
<feature type="compositionally biased region" description="Low complexity" evidence="1">
    <location>
        <begin position="379"/>
        <end position="395"/>
    </location>
</feature>
<dbReference type="AlphaFoldDB" id="A0A553NT71"/>
<evidence type="ECO:0000313" key="2">
    <source>
        <dbReference type="EMBL" id="TRY68631.1"/>
    </source>
</evidence>
<accession>A0A553NT71</accession>
<proteinExistence type="predicted"/>
<evidence type="ECO:0000313" key="3">
    <source>
        <dbReference type="Proteomes" id="UP000318571"/>
    </source>
</evidence>
<name>A0A553NT71_TIGCA</name>
<feature type="compositionally biased region" description="Pro residues" evidence="1">
    <location>
        <begin position="336"/>
        <end position="359"/>
    </location>
</feature>
<gene>
    <name evidence="2" type="ORF">TCAL_12838</name>
</gene>
<feature type="compositionally biased region" description="Low complexity" evidence="1">
    <location>
        <begin position="449"/>
        <end position="462"/>
    </location>
</feature>
<dbReference type="Proteomes" id="UP000318571">
    <property type="component" value="Chromosome 1"/>
</dbReference>